<proteinExistence type="predicted"/>
<name>A0A9P1MXL4_9PELO</name>
<dbReference type="AlphaFoldDB" id="A0A9P1MXL4"/>
<keyword evidence="2" id="KW-1185">Reference proteome</keyword>
<evidence type="ECO:0000313" key="1">
    <source>
        <dbReference type="EMBL" id="CAI5439734.1"/>
    </source>
</evidence>
<gene>
    <name evidence="1" type="ORF">CAMP_LOCUS2371</name>
</gene>
<dbReference type="Proteomes" id="UP001152747">
    <property type="component" value="Unassembled WGS sequence"/>
</dbReference>
<protein>
    <submittedName>
        <fullName evidence="1">Uncharacterized protein</fullName>
    </submittedName>
</protein>
<sequence length="185" mass="21375">MAYPANFPETKRAQFDQLKTEASSASLNAQIQLGKMLIDENVIELDSALDMTEARYNRDIRPTMNMVQFKVWIVGVTPQLNQAVLDLTEKHPTTPNDFTILLPAAYSKSLVLTIRAISNILKIEQGRLQKWEVYRKIIKENIEIDALQKRVNTEKKLPQRKCGVLVFEISKPINYRHQFKEFLTL</sequence>
<reference evidence="1" key="1">
    <citation type="submission" date="2022-11" db="EMBL/GenBank/DDBJ databases">
        <authorList>
            <person name="Kikuchi T."/>
        </authorList>
    </citation>
    <scope>NUCLEOTIDE SEQUENCE</scope>
    <source>
        <strain evidence="1">PS1010</strain>
    </source>
</reference>
<organism evidence="1 2">
    <name type="scientific">Caenorhabditis angaria</name>
    <dbReference type="NCBI Taxonomy" id="860376"/>
    <lineage>
        <taxon>Eukaryota</taxon>
        <taxon>Metazoa</taxon>
        <taxon>Ecdysozoa</taxon>
        <taxon>Nematoda</taxon>
        <taxon>Chromadorea</taxon>
        <taxon>Rhabditida</taxon>
        <taxon>Rhabditina</taxon>
        <taxon>Rhabditomorpha</taxon>
        <taxon>Rhabditoidea</taxon>
        <taxon>Rhabditidae</taxon>
        <taxon>Peloderinae</taxon>
        <taxon>Caenorhabditis</taxon>
    </lineage>
</organism>
<dbReference type="EMBL" id="CANHGI010000001">
    <property type="protein sequence ID" value="CAI5439734.1"/>
    <property type="molecule type" value="Genomic_DNA"/>
</dbReference>
<evidence type="ECO:0000313" key="2">
    <source>
        <dbReference type="Proteomes" id="UP001152747"/>
    </source>
</evidence>
<accession>A0A9P1MXL4</accession>
<comment type="caution">
    <text evidence="1">The sequence shown here is derived from an EMBL/GenBank/DDBJ whole genome shotgun (WGS) entry which is preliminary data.</text>
</comment>